<name>A0A1G5QJT3_9GAMM</name>
<proteinExistence type="predicted"/>
<evidence type="ECO:0000256" key="2">
    <source>
        <dbReference type="SAM" id="Phobius"/>
    </source>
</evidence>
<organism evidence="4 5">
    <name type="scientific">Thiohalomonas denitrificans</name>
    <dbReference type="NCBI Taxonomy" id="415747"/>
    <lineage>
        <taxon>Bacteria</taxon>
        <taxon>Pseudomonadati</taxon>
        <taxon>Pseudomonadota</taxon>
        <taxon>Gammaproteobacteria</taxon>
        <taxon>Thiohalomonadales</taxon>
        <taxon>Thiohalomonadaceae</taxon>
        <taxon>Thiohalomonas</taxon>
    </lineage>
</organism>
<dbReference type="RefSeq" id="WP_092996926.1">
    <property type="nucleotide sequence ID" value="NZ_FMWD01000006.1"/>
</dbReference>
<dbReference type="GO" id="GO:0015627">
    <property type="term" value="C:type II protein secretion system complex"/>
    <property type="evidence" value="ECO:0007669"/>
    <property type="project" value="InterPro"/>
</dbReference>
<evidence type="ECO:0000259" key="3">
    <source>
        <dbReference type="Pfam" id="PF16537"/>
    </source>
</evidence>
<protein>
    <submittedName>
        <fullName evidence="4">General secretion pathway protein B</fullName>
    </submittedName>
</protein>
<keyword evidence="2" id="KW-1133">Transmembrane helix</keyword>
<dbReference type="AlphaFoldDB" id="A0A1G5QJT3"/>
<accession>A0A1G5QJT3</accession>
<evidence type="ECO:0000313" key="5">
    <source>
        <dbReference type="Proteomes" id="UP000199648"/>
    </source>
</evidence>
<dbReference type="InterPro" id="IPR032389">
    <property type="entry name" value="GspB_C"/>
</dbReference>
<feature type="region of interest" description="Disordered" evidence="1">
    <location>
        <begin position="77"/>
        <end position="145"/>
    </location>
</feature>
<keyword evidence="2" id="KW-0812">Transmembrane</keyword>
<evidence type="ECO:0000313" key="4">
    <source>
        <dbReference type="EMBL" id="SCZ62074.1"/>
    </source>
</evidence>
<dbReference type="EMBL" id="FMWD01000006">
    <property type="protein sequence ID" value="SCZ62074.1"/>
    <property type="molecule type" value="Genomic_DNA"/>
</dbReference>
<keyword evidence="2" id="KW-0472">Membrane</keyword>
<dbReference type="OrthoDB" id="5432325at2"/>
<dbReference type="Proteomes" id="UP000199648">
    <property type="component" value="Unassembled WGS sequence"/>
</dbReference>
<dbReference type="STRING" id="415747.SAMN03097708_02254"/>
<dbReference type="Pfam" id="PF16537">
    <property type="entry name" value="T2SSB"/>
    <property type="match status" value="1"/>
</dbReference>
<gene>
    <name evidence="4" type="ORF">SAMN03097708_02254</name>
</gene>
<keyword evidence="5" id="KW-1185">Reference proteome</keyword>
<feature type="compositionally biased region" description="Pro residues" evidence="1">
    <location>
        <begin position="133"/>
        <end position="142"/>
    </location>
</feature>
<feature type="domain" description="Type II secretion system protein GspB C-terminal" evidence="3">
    <location>
        <begin position="162"/>
        <end position="216"/>
    </location>
</feature>
<evidence type="ECO:0000256" key="1">
    <source>
        <dbReference type="SAM" id="MobiDB-lite"/>
    </source>
</evidence>
<feature type="transmembrane region" description="Helical" evidence="2">
    <location>
        <begin position="36"/>
        <end position="58"/>
    </location>
</feature>
<sequence length="218" mass="23630">MSYILEALNKSQREHARGSVPTLQGQALSLRPVRRIGPLVIALLLGALVALFIVGYVFRGQYFGTGTVSSLSMSGADIRSESPASESPENVERPSLPAAKPEPLPVVEIDSEPEPLRPTGDQAGTNGSVKSPAAPPSAPVRQPPAKAWSELPVDIRRTIGNLVLNIHVYSERPEKRFVFINEREYGEGDVLKEGPTLEAIEPGGLVLAFREERFRIGM</sequence>
<reference evidence="4 5" key="1">
    <citation type="submission" date="2016-10" db="EMBL/GenBank/DDBJ databases">
        <authorList>
            <person name="de Groot N.N."/>
        </authorList>
    </citation>
    <scope>NUCLEOTIDE SEQUENCE [LARGE SCALE GENOMIC DNA]</scope>
    <source>
        <strain evidence="4 5">HLD2</strain>
    </source>
</reference>